<dbReference type="Proteomes" id="UP001055072">
    <property type="component" value="Unassembled WGS sequence"/>
</dbReference>
<evidence type="ECO:0000313" key="1">
    <source>
        <dbReference type="EMBL" id="KAI0090079.1"/>
    </source>
</evidence>
<name>A0ACB8U774_9APHY</name>
<sequence length="551" mass="62094">MSHSRYYIGYVCRKQVFSRLIGDSGYSTGEQPTAGPVLEQIWDLAIDPIPSDPEEFDAWRDRATKALQVPEDGSKEVVFDGVKLQRGICEDLVVTISFNANRISLDGKPFMKLQSGGYPSGEQLVRMCDTRRNGNYSGRSLPRKAFVDFGYDVIRDSSASPANPKALEYFNQLQVEEQPIHTLLGLTDRISNCDLVCTKVREIYIGGYAYTYGWDINDWYTYSAGEDPDDRAFLGRLISGAVLPAHLFSCLKFPAWPRRARFWWIRTHICISLEVDLKASDNASAAIALLVKHIRSKPRRPPVVFGVVSDFFHCIIVRVTNAQDSSIVARSATLKFIPPQYATNPSTAGISALVRLGNLNAPDDTWFFYTALKKMWWSDPGHKIYAKRPAPNTYTIDTMRKVTILSLPFELITEIGSYLSSCIDLNSLAVLCKHTMSACIPLRRLPQLINTNPIARNEHGYILTSYYGPTRSGIDYTSYRMLTGRFVADHGDQKVLVLLAMENGLRDELKSDYERGDVQKSFDRAVGGSFYLPVTFFPHGRHETNHKLVFT</sequence>
<organism evidence="1 2">
    <name type="scientific">Irpex rosettiformis</name>
    <dbReference type="NCBI Taxonomy" id="378272"/>
    <lineage>
        <taxon>Eukaryota</taxon>
        <taxon>Fungi</taxon>
        <taxon>Dikarya</taxon>
        <taxon>Basidiomycota</taxon>
        <taxon>Agaricomycotina</taxon>
        <taxon>Agaricomycetes</taxon>
        <taxon>Polyporales</taxon>
        <taxon>Irpicaceae</taxon>
        <taxon>Irpex</taxon>
    </lineage>
</organism>
<keyword evidence="2" id="KW-1185">Reference proteome</keyword>
<reference evidence="1" key="1">
    <citation type="journal article" date="2021" name="Environ. Microbiol.">
        <title>Gene family expansions and transcriptome signatures uncover fungal adaptations to wood decay.</title>
        <authorList>
            <person name="Hage H."/>
            <person name="Miyauchi S."/>
            <person name="Viragh M."/>
            <person name="Drula E."/>
            <person name="Min B."/>
            <person name="Chaduli D."/>
            <person name="Navarro D."/>
            <person name="Favel A."/>
            <person name="Norest M."/>
            <person name="Lesage-Meessen L."/>
            <person name="Balint B."/>
            <person name="Merenyi Z."/>
            <person name="de Eugenio L."/>
            <person name="Morin E."/>
            <person name="Martinez A.T."/>
            <person name="Baldrian P."/>
            <person name="Stursova M."/>
            <person name="Martinez M.J."/>
            <person name="Novotny C."/>
            <person name="Magnuson J.K."/>
            <person name="Spatafora J.W."/>
            <person name="Maurice S."/>
            <person name="Pangilinan J."/>
            <person name="Andreopoulos W."/>
            <person name="LaButti K."/>
            <person name="Hundley H."/>
            <person name="Na H."/>
            <person name="Kuo A."/>
            <person name="Barry K."/>
            <person name="Lipzen A."/>
            <person name="Henrissat B."/>
            <person name="Riley R."/>
            <person name="Ahrendt S."/>
            <person name="Nagy L.G."/>
            <person name="Grigoriev I.V."/>
            <person name="Martin F."/>
            <person name="Rosso M.N."/>
        </authorList>
    </citation>
    <scope>NUCLEOTIDE SEQUENCE</scope>
    <source>
        <strain evidence="1">CBS 384.51</strain>
    </source>
</reference>
<comment type="caution">
    <text evidence="1">The sequence shown here is derived from an EMBL/GenBank/DDBJ whole genome shotgun (WGS) entry which is preliminary data.</text>
</comment>
<dbReference type="EMBL" id="MU274908">
    <property type="protein sequence ID" value="KAI0090079.1"/>
    <property type="molecule type" value="Genomic_DNA"/>
</dbReference>
<evidence type="ECO:0000313" key="2">
    <source>
        <dbReference type="Proteomes" id="UP001055072"/>
    </source>
</evidence>
<accession>A0ACB8U774</accession>
<proteinExistence type="predicted"/>
<protein>
    <submittedName>
        <fullName evidence="1">Uncharacterized protein</fullName>
    </submittedName>
</protein>
<gene>
    <name evidence="1" type="ORF">BDY19DRAFT_938321</name>
</gene>